<name>A0ABR5VF51_MARGR</name>
<gene>
    <name evidence="1" type="ORF">AY586_14750</name>
</gene>
<keyword evidence="2" id="KW-1185">Reference proteome</keyword>
<dbReference type="RefSeq" id="WP_062275944.1">
    <property type="nucleotide sequence ID" value="NZ_LSYU01000064.1"/>
</dbReference>
<comment type="caution">
    <text evidence="1">The sequence shown here is derived from an EMBL/GenBank/DDBJ whole genome shotgun (WGS) entry which is preliminary data.</text>
</comment>
<sequence length="147" mass="16521">MHPDTDTAYAEHDYRADQLASCATKADMLAKFPGADGPQDRTGIDYEIWDLGHGLYAGVCECGHVWEHSWQTETHECPNCATELAESMDGVELLAESCTRLNDADLAKLARDVDHLRDRLRAEVHLRVERRHAQRQAVLPLERRAAA</sequence>
<organism evidence="1 2">
    <name type="scientific">Marichromatium gracile</name>
    <name type="common">Chromatium gracile</name>
    <dbReference type="NCBI Taxonomy" id="1048"/>
    <lineage>
        <taxon>Bacteria</taxon>
        <taxon>Pseudomonadati</taxon>
        <taxon>Pseudomonadota</taxon>
        <taxon>Gammaproteobacteria</taxon>
        <taxon>Chromatiales</taxon>
        <taxon>Chromatiaceae</taxon>
        <taxon>Marichromatium</taxon>
    </lineage>
</organism>
<evidence type="ECO:0000313" key="2">
    <source>
        <dbReference type="Proteomes" id="UP000075766"/>
    </source>
</evidence>
<protein>
    <recommendedName>
        <fullName evidence="3">Zinc ribbon protein</fullName>
    </recommendedName>
</protein>
<dbReference type="EMBL" id="LSYU01000064">
    <property type="protein sequence ID" value="KXX64204.1"/>
    <property type="molecule type" value="Genomic_DNA"/>
</dbReference>
<accession>A0ABR5VF51</accession>
<reference evidence="1 2" key="1">
    <citation type="submission" date="2016-02" db="EMBL/GenBank/DDBJ databases">
        <title>Genome sequence of Marichromatium gracile YL-28, a purple sulfur bacterium.</title>
        <authorList>
            <person name="Zhao C."/>
            <person name="Hong X."/>
            <person name="Chen S."/>
            <person name="Yang S."/>
        </authorList>
    </citation>
    <scope>NUCLEOTIDE SEQUENCE [LARGE SCALE GENOMIC DNA]</scope>
    <source>
        <strain evidence="1 2">YL28</strain>
    </source>
</reference>
<evidence type="ECO:0000313" key="1">
    <source>
        <dbReference type="EMBL" id="KXX64204.1"/>
    </source>
</evidence>
<dbReference type="Proteomes" id="UP000075766">
    <property type="component" value="Unassembled WGS sequence"/>
</dbReference>
<proteinExistence type="predicted"/>
<evidence type="ECO:0008006" key="3">
    <source>
        <dbReference type="Google" id="ProtNLM"/>
    </source>
</evidence>